<organism evidence="1 2">
    <name type="scientific">Helicobacter ibis</name>
    <dbReference type="NCBI Taxonomy" id="2962633"/>
    <lineage>
        <taxon>Bacteria</taxon>
        <taxon>Pseudomonadati</taxon>
        <taxon>Campylobacterota</taxon>
        <taxon>Epsilonproteobacteria</taxon>
        <taxon>Campylobacterales</taxon>
        <taxon>Helicobacteraceae</taxon>
        <taxon>Helicobacter</taxon>
    </lineage>
</organism>
<keyword evidence="2" id="KW-1185">Reference proteome</keyword>
<dbReference type="Proteomes" id="UP001210261">
    <property type="component" value="Unassembled WGS sequence"/>
</dbReference>
<gene>
    <name evidence="1" type="ORF">PF021_08490</name>
</gene>
<protein>
    <submittedName>
        <fullName evidence="1">Uncharacterized protein</fullName>
    </submittedName>
</protein>
<sequence>MHNIQALSRESISAFVIHIAYNHATKIFGTKFILLSNNVDVKAGFTIPMNSK</sequence>
<accession>A0ABT4VG80</accession>
<dbReference type="EMBL" id="JAQHXR010000010">
    <property type="protein sequence ID" value="MDA3969697.1"/>
    <property type="molecule type" value="Genomic_DNA"/>
</dbReference>
<comment type="caution">
    <text evidence="1">The sequence shown here is derived from an EMBL/GenBank/DDBJ whole genome shotgun (WGS) entry which is preliminary data.</text>
</comment>
<evidence type="ECO:0000313" key="1">
    <source>
        <dbReference type="EMBL" id="MDA3969697.1"/>
    </source>
</evidence>
<proteinExistence type="predicted"/>
<name>A0ABT4VG80_9HELI</name>
<reference evidence="1 2" key="1">
    <citation type="submission" date="2023-01" db="EMBL/GenBank/DDBJ databases">
        <title>Description of Helicobacter ibis sp. nov. isolated from faecal droppings of black-faced ibis (Theristicus melanopis).</title>
        <authorList>
            <person name="Lopez-Cantillo M."/>
            <person name="Vidal-Veuthey B."/>
            <person name="Mella A."/>
            <person name="De La Haba R."/>
            <person name="Collado L."/>
        </authorList>
    </citation>
    <scope>NUCLEOTIDE SEQUENCE [LARGE SCALE GENOMIC DNA]</scope>
    <source>
        <strain evidence="1 2">A82</strain>
    </source>
</reference>
<evidence type="ECO:0000313" key="2">
    <source>
        <dbReference type="Proteomes" id="UP001210261"/>
    </source>
</evidence>
<dbReference type="RefSeq" id="WP_271022057.1">
    <property type="nucleotide sequence ID" value="NZ_JAQHXR010000010.1"/>
</dbReference>